<dbReference type="Proteomes" id="UP000576393">
    <property type="component" value="Unassembled WGS sequence"/>
</dbReference>
<comment type="caution">
    <text evidence="1">The sequence shown here is derived from an EMBL/GenBank/DDBJ whole genome shotgun (WGS) entry which is preliminary data.</text>
</comment>
<dbReference type="SUPFAM" id="SSF101386">
    <property type="entry name" value="all-alpha NTP pyrophosphatases"/>
    <property type="match status" value="1"/>
</dbReference>
<name>A0A852UZL5_9ACTN</name>
<sequence>MQKRTIKYGKLVRDRIPEIIEASGETARVRVLDEWEVIPALTAKLAEEAEELRQAGPDDLLGELADIHEVLAALTETLGFSEEEVQEAAHHKRAERGGFSRRLWLDEVTSNE</sequence>
<dbReference type="RefSeq" id="WP_218912413.1">
    <property type="nucleotide sequence ID" value="NZ_JACCCO010000002.1"/>
</dbReference>
<dbReference type="EMBL" id="JACCCO010000002">
    <property type="protein sequence ID" value="NYF42942.1"/>
    <property type="molecule type" value="Genomic_DNA"/>
</dbReference>
<gene>
    <name evidence="1" type="ORF">HDA43_005143</name>
</gene>
<keyword evidence="2" id="KW-1185">Reference proteome</keyword>
<organism evidence="1 2">
    <name type="scientific">Streptosporangium sandarakinum</name>
    <dbReference type="NCBI Taxonomy" id="1260955"/>
    <lineage>
        <taxon>Bacteria</taxon>
        <taxon>Bacillati</taxon>
        <taxon>Actinomycetota</taxon>
        <taxon>Actinomycetes</taxon>
        <taxon>Streptosporangiales</taxon>
        <taxon>Streptosporangiaceae</taxon>
        <taxon>Streptosporangium</taxon>
    </lineage>
</organism>
<dbReference type="InterPro" id="IPR038735">
    <property type="entry name" value="MSMEG_1276-like_NTP-PPase_dom"/>
</dbReference>
<accession>A0A852UZL5</accession>
<protein>
    <submittedName>
        <fullName evidence="1">Putative house-cleaning noncanonical NTP pyrophosphatase (MazG superfamily)</fullName>
    </submittedName>
</protein>
<dbReference type="CDD" id="cd11532">
    <property type="entry name" value="NTP-PPase_COG4997"/>
    <property type="match status" value="1"/>
</dbReference>
<dbReference type="AlphaFoldDB" id="A0A852UZL5"/>
<reference evidence="1 2" key="1">
    <citation type="submission" date="2020-07" db="EMBL/GenBank/DDBJ databases">
        <title>Sequencing the genomes of 1000 actinobacteria strains.</title>
        <authorList>
            <person name="Klenk H.-P."/>
        </authorList>
    </citation>
    <scope>NUCLEOTIDE SEQUENCE [LARGE SCALE GENOMIC DNA]</scope>
    <source>
        <strain evidence="1 2">DSM 45763</strain>
    </source>
</reference>
<evidence type="ECO:0000313" key="1">
    <source>
        <dbReference type="EMBL" id="NYF42942.1"/>
    </source>
</evidence>
<proteinExistence type="predicted"/>
<evidence type="ECO:0000313" key="2">
    <source>
        <dbReference type="Proteomes" id="UP000576393"/>
    </source>
</evidence>